<feature type="compositionally biased region" description="Low complexity" evidence="1">
    <location>
        <begin position="619"/>
        <end position="636"/>
    </location>
</feature>
<evidence type="ECO:0000313" key="2">
    <source>
        <dbReference type="EMBL" id="EFJ01971.1"/>
    </source>
</evidence>
<dbReference type="RefSeq" id="XP_003036873.1">
    <property type="nucleotide sequence ID" value="XM_003036827.1"/>
</dbReference>
<feature type="compositionally biased region" description="Low complexity" evidence="1">
    <location>
        <begin position="29"/>
        <end position="53"/>
    </location>
</feature>
<dbReference type="Proteomes" id="UP000007431">
    <property type="component" value="Unassembled WGS sequence"/>
</dbReference>
<name>D8PKW8_SCHCM</name>
<dbReference type="eggNOG" id="ENOG502RY6I">
    <property type="taxonomic scope" value="Eukaryota"/>
</dbReference>
<reference evidence="2 3" key="1">
    <citation type="journal article" date="2010" name="Nat. Biotechnol.">
        <title>Genome sequence of the model mushroom Schizophyllum commune.</title>
        <authorList>
            <person name="Ohm R.A."/>
            <person name="de Jong J.F."/>
            <person name="Lugones L.G."/>
            <person name="Aerts A."/>
            <person name="Kothe E."/>
            <person name="Stajich J.E."/>
            <person name="de Vries R.P."/>
            <person name="Record E."/>
            <person name="Levasseur A."/>
            <person name="Baker S.E."/>
            <person name="Bartholomew K.A."/>
            <person name="Coutinho P.M."/>
            <person name="Erdmann S."/>
            <person name="Fowler T.J."/>
            <person name="Gathman A.C."/>
            <person name="Lombard V."/>
            <person name="Henrissat B."/>
            <person name="Knabe N."/>
            <person name="Kuees U."/>
            <person name="Lilly W.W."/>
            <person name="Lindquist E."/>
            <person name="Lucas S."/>
            <person name="Magnuson J.K."/>
            <person name="Piumi F."/>
            <person name="Raudaskoski M."/>
            <person name="Salamov A."/>
            <person name="Schmutz J."/>
            <person name="Schwarze F.W.M.R."/>
            <person name="vanKuyk P.A."/>
            <person name="Horton J.S."/>
            <person name="Grigoriev I.V."/>
            <person name="Woesten H.A.B."/>
        </authorList>
    </citation>
    <scope>NUCLEOTIDE SEQUENCE [LARGE SCALE GENOMIC DNA]</scope>
    <source>
        <strain evidence="3">H4-8 / FGSC 9210</strain>
    </source>
</reference>
<feature type="compositionally biased region" description="Polar residues" evidence="1">
    <location>
        <begin position="723"/>
        <end position="743"/>
    </location>
</feature>
<keyword evidence="3" id="KW-1185">Reference proteome</keyword>
<dbReference type="STRING" id="578458.D8PKW8"/>
<feature type="region of interest" description="Disordered" evidence="1">
    <location>
        <begin position="333"/>
        <end position="354"/>
    </location>
</feature>
<feature type="compositionally biased region" description="Pro residues" evidence="1">
    <location>
        <begin position="111"/>
        <end position="126"/>
    </location>
</feature>
<dbReference type="HOGENOM" id="CLU_004702_0_0_1"/>
<dbReference type="VEuPathDB" id="FungiDB:SCHCODRAFT_01208432"/>
<evidence type="ECO:0000256" key="1">
    <source>
        <dbReference type="SAM" id="MobiDB-lite"/>
    </source>
</evidence>
<feature type="compositionally biased region" description="Pro residues" evidence="1">
    <location>
        <begin position="17"/>
        <end position="28"/>
    </location>
</feature>
<accession>D8PKW8</accession>
<feature type="compositionally biased region" description="Pro residues" evidence="1">
    <location>
        <begin position="64"/>
        <end position="74"/>
    </location>
</feature>
<dbReference type="EMBL" id="GL377302">
    <property type="protein sequence ID" value="EFJ01971.1"/>
    <property type="molecule type" value="Genomic_DNA"/>
</dbReference>
<protein>
    <submittedName>
        <fullName evidence="2">Uncharacterized protein</fullName>
    </submittedName>
</protein>
<dbReference type="AlphaFoldDB" id="D8PKW8"/>
<dbReference type="InParanoid" id="D8PKW8"/>
<dbReference type="GeneID" id="9588582"/>
<dbReference type="KEGG" id="scm:SCHCO_01208432"/>
<feature type="compositionally biased region" description="Pro residues" evidence="1">
    <location>
        <begin position="442"/>
        <end position="458"/>
    </location>
</feature>
<evidence type="ECO:0000313" key="3">
    <source>
        <dbReference type="Proteomes" id="UP000007431"/>
    </source>
</evidence>
<dbReference type="OMA" id="RIYFHTP"/>
<feature type="compositionally biased region" description="Low complexity" evidence="1">
    <location>
        <begin position="186"/>
        <end position="215"/>
    </location>
</feature>
<feature type="compositionally biased region" description="Gly residues" evidence="1">
    <location>
        <begin position="216"/>
        <end position="229"/>
    </location>
</feature>
<feature type="compositionally biased region" description="Polar residues" evidence="1">
    <location>
        <begin position="269"/>
        <end position="282"/>
    </location>
</feature>
<organism evidence="3">
    <name type="scientific">Schizophyllum commune (strain H4-8 / FGSC 9210)</name>
    <name type="common">Split gill fungus</name>
    <dbReference type="NCBI Taxonomy" id="578458"/>
    <lineage>
        <taxon>Eukaryota</taxon>
        <taxon>Fungi</taxon>
        <taxon>Dikarya</taxon>
        <taxon>Basidiomycota</taxon>
        <taxon>Agaricomycotina</taxon>
        <taxon>Agaricomycetes</taxon>
        <taxon>Agaricomycetidae</taxon>
        <taxon>Agaricales</taxon>
        <taxon>Schizophyllaceae</taxon>
        <taxon>Schizophyllum</taxon>
    </lineage>
</organism>
<feature type="compositionally biased region" description="Polar residues" evidence="1">
    <location>
        <begin position="425"/>
        <end position="436"/>
    </location>
</feature>
<gene>
    <name evidence="2" type="ORF">SCHCODRAFT_230926</name>
</gene>
<feature type="compositionally biased region" description="Gly residues" evidence="1">
    <location>
        <begin position="237"/>
        <end position="266"/>
    </location>
</feature>
<feature type="compositionally biased region" description="Pro residues" evidence="1">
    <location>
        <begin position="149"/>
        <end position="162"/>
    </location>
</feature>
<feature type="region of interest" description="Disordered" evidence="1">
    <location>
        <begin position="1"/>
        <end position="282"/>
    </location>
</feature>
<feature type="region of interest" description="Disordered" evidence="1">
    <location>
        <begin position="378"/>
        <end position="771"/>
    </location>
</feature>
<sequence length="1077" mass="114530">MHKNPFVPQPSYTHHQPPLPPGPPPAQPPAQDYSAYWAAAAAAQGAAAHPQAPTVGAYNAQWQPPQPAQPPRPTPEQSALYANYGYGPNWRPQQPQAPQHPPQPQAQYIQPPQPTPPVPPQPPFNPYQPQATYQPYIPQAGAPSQTFTPTPPVQPQFNPPQQPRALQHSPPNSFPPAKRQRFDGIPQGQMRSPQQQQSPPFGAPSGPSFHMNNNNNGGGFNAGPGRGGPPSGPANRGRGGMMGGRGGRGGGMGSMGPMGPNRGGFGNRSMRQPFNGNNNNQVRGGPLPLRGAGGLRGNFGNGMNNNNRGGRGSFNAGPNGGMRGRGAMHGIPSKPLGARDSMNASMTSVGGKKDENKRTLTDFKMIGFELVEIGWEWGAKPAPKPPVKEEVEEPASEAQEAESTAMKVEENQEEADAALKDPEAPSSSDKTKTNGVPTAPRALPPRPVTQSIPLPPKPVFDENAIQPPEPDAAKAIPTGPRADAAASVPPPRIRLYFHTPAAADQGGSFTYGSVSDSRKGKRKKIEDDDGDDAEDERKRPLPPHLANGYRDDRSSVAPSAAEGSETGDWLMAAITEGTSQEGQGSEAGVPMSEDGMNGDVGMRAPDEVGENGNGTGERALTSVSTATTTSGPTAGGDVFAPDATATSANVANAPMDTAPSLDEQGADQPRGTDAQVPTEPNSPEKGPVPMDGEPVPLVLGESLSGDAQDVEASQATDPPESQLVESQATTEPDSEVGDSQPTDNAIDIVPPTAQPTTDAHMAGPVDGGPLALTKTDAPVRTPSANRLSISYAGGTRRLIVDAESVQHLKLYRKEGRMEVLINVEKAGDDVKGILVECLTEPETLYLTMQTITEMAEKDPSIPPLARLTNFPTQLTLIAYLDTDRPLSEAKWARTGDVHEWLKNMFGRMFWVAGGADKGWEKRIVVMDPDPLPTIATVLEAWSTGSSVGTLAERQRFLKVHMSDSDNILEILLRLVRGERAANSTQKPDGVAPHNLSGPLLAAHNEHSAHAKEQTHVSLSVIALFRMTLEYARKAVGDRARKEVEERLGEIIKCIPNNLVHKSLDGIFKEWKGEKRGR</sequence>
<dbReference type="OrthoDB" id="431557at2759"/>
<proteinExistence type="predicted"/>